<keyword evidence="3 5" id="KW-1133">Transmembrane helix</keyword>
<feature type="domain" description="HTTM-like" evidence="6">
    <location>
        <begin position="29"/>
        <end position="298"/>
    </location>
</feature>
<dbReference type="STRING" id="1227454.C446_04425"/>
<dbReference type="InterPro" id="IPR011020">
    <property type="entry name" value="HTTM-like"/>
</dbReference>
<keyword evidence="4 5" id="KW-0472">Membrane</keyword>
<reference evidence="7 8" key="1">
    <citation type="journal article" date="2014" name="PLoS Genet.">
        <title>Phylogenetically driven sequencing of extremely halophilic archaea reveals strategies for static and dynamic osmo-response.</title>
        <authorList>
            <person name="Becker E.A."/>
            <person name="Seitzer P.M."/>
            <person name="Tritt A."/>
            <person name="Larsen D."/>
            <person name="Krusor M."/>
            <person name="Yao A.I."/>
            <person name="Wu D."/>
            <person name="Madern D."/>
            <person name="Eisen J.A."/>
            <person name="Darling A.E."/>
            <person name="Facciotti M.T."/>
        </authorList>
    </citation>
    <scope>NUCLEOTIDE SEQUENCE [LARGE SCALE GENOMIC DNA]</scope>
    <source>
        <strain evidence="7 8">JCM 10879</strain>
    </source>
</reference>
<keyword evidence="2 5" id="KW-0812">Transmembrane</keyword>
<evidence type="ECO:0000256" key="1">
    <source>
        <dbReference type="ARBA" id="ARBA00004127"/>
    </source>
</evidence>
<dbReference type="OrthoDB" id="327281at2157"/>
<proteinExistence type="predicted"/>
<sequence length="539" mass="60033">MGDTFGGLSDRARRARERLANPSYVDPAFVRIDTRSLAAFRILAALLIVADILLRARNFTFFYTEAGVVPQSLATELTADGAFSVYYYTTDATVIGALFAIQVLFALQLLVGYKTRLATVLSFLLVVSLDHHNPLVLSYADVLFRLLLFWSIFLPLGERWSIDALHSDASPRTGVTSLASAAILTQMIFMYFLNGYHKTESDLWIGGEATPLIMGLDNTTFLLGDFTRHVPTLLQYGGLTWYYILLFSWLLVLLRGRARTLFAAIFLGGHASFALTVRIGAFPYVAIAGLVLFLQTSFWKDTGTVLRAVPAVRSRAARASTRLERLGHRVPAATLRSGLDSPPVEVGRVTRAVYSLALIVAVVSVLVVPALSYMPLAEAIDEDDGLQERIDERAAIVGVDQPEWSVFAPHPRTSDRYYVFPAETADGGVIDAYSGREMTYDRPYEELQRQFGTYRERFYMGDVRRGSADDAAPELLAEHVCTNWADDRDVDLERVNMYLVVEDVTLETLDDHEDRDRSIDRLYAHGCGTNEPQEIAPPD</sequence>
<dbReference type="InterPro" id="IPR052964">
    <property type="entry name" value="Sporulation_signal_mat"/>
</dbReference>
<dbReference type="RefSeq" id="WP_006671842.1">
    <property type="nucleotide sequence ID" value="NZ_AOMA01000059.1"/>
</dbReference>
<dbReference type="PANTHER" id="PTHR39535:SF2">
    <property type="entry name" value="HTTM DOMAIN-CONTAINING PROTEIN"/>
    <property type="match status" value="1"/>
</dbReference>
<dbReference type="eggNOG" id="arCOG06405">
    <property type="taxonomic scope" value="Archaea"/>
</dbReference>
<evidence type="ECO:0000313" key="7">
    <source>
        <dbReference type="EMBL" id="EMA42258.1"/>
    </source>
</evidence>
<dbReference type="InterPro" id="IPR053934">
    <property type="entry name" value="HTTM_dom"/>
</dbReference>
<dbReference type="PATRIC" id="fig|1227454.3.peg.863"/>
<dbReference type="EMBL" id="AOMA01000059">
    <property type="protein sequence ID" value="EMA42258.1"/>
    <property type="molecule type" value="Genomic_DNA"/>
</dbReference>
<feature type="transmembrane region" description="Helical" evidence="5">
    <location>
        <begin position="37"/>
        <end position="54"/>
    </location>
</feature>
<dbReference type="Pfam" id="PF05090">
    <property type="entry name" value="HTTM"/>
    <property type="match status" value="1"/>
</dbReference>
<evidence type="ECO:0000313" key="8">
    <source>
        <dbReference type="Proteomes" id="UP000011607"/>
    </source>
</evidence>
<evidence type="ECO:0000256" key="4">
    <source>
        <dbReference type="ARBA" id="ARBA00023136"/>
    </source>
</evidence>
<evidence type="ECO:0000256" key="2">
    <source>
        <dbReference type="ARBA" id="ARBA00022692"/>
    </source>
</evidence>
<feature type="transmembrane region" description="Helical" evidence="5">
    <location>
        <begin position="92"/>
        <end position="113"/>
    </location>
</feature>
<comment type="subcellular location">
    <subcellularLocation>
        <location evidence="1">Endomembrane system</location>
        <topology evidence="1">Multi-pass membrane protein</topology>
    </subcellularLocation>
</comment>
<keyword evidence="8" id="KW-1185">Reference proteome</keyword>
<evidence type="ECO:0000256" key="3">
    <source>
        <dbReference type="ARBA" id="ARBA00022989"/>
    </source>
</evidence>
<dbReference type="PANTHER" id="PTHR39535">
    <property type="entry name" value="SPORULATION-DELAYING PROTEIN SDPB"/>
    <property type="match status" value="1"/>
</dbReference>
<evidence type="ECO:0000259" key="6">
    <source>
        <dbReference type="SMART" id="SM00752"/>
    </source>
</evidence>
<feature type="transmembrane region" description="Helical" evidence="5">
    <location>
        <begin position="233"/>
        <end position="254"/>
    </location>
</feature>
<dbReference type="GO" id="GO:0012505">
    <property type="term" value="C:endomembrane system"/>
    <property type="evidence" value="ECO:0007669"/>
    <property type="project" value="UniProtKB-SubCell"/>
</dbReference>
<protein>
    <recommendedName>
        <fullName evidence="6">HTTM-like domain-containing protein</fullName>
    </recommendedName>
</protein>
<name>M0MA80_9EURY</name>
<feature type="transmembrane region" description="Helical" evidence="5">
    <location>
        <begin position="175"/>
        <end position="193"/>
    </location>
</feature>
<gene>
    <name evidence="7" type="ORF">C446_04425</name>
</gene>
<dbReference type="Proteomes" id="UP000011607">
    <property type="component" value="Unassembled WGS sequence"/>
</dbReference>
<organism evidence="7 8">
    <name type="scientific">Halobiforma nitratireducens JCM 10879</name>
    <dbReference type="NCBI Taxonomy" id="1227454"/>
    <lineage>
        <taxon>Archaea</taxon>
        <taxon>Methanobacteriati</taxon>
        <taxon>Methanobacteriota</taxon>
        <taxon>Stenosarchaea group</taxon>
        <taxon>Halobacteria</taxon>
        <taxon>Halobacteriales</taxon>
        <taxon>Natrialbaceae</taxon>
        <taxon>Halobiforma</taxon>
    </lineage>
</organism>
<dbReference type="SMART" id="SM00752">
    <property type="entry name" value="HTTM"/>
    <property type="match status" value="1"/>
</dbReference>
<dbReference type="AlphaFoldDB" id="M0MA80"/>
<feature type="transmembrane region" description="Helical" evidence="5">
    <location>
        <begin position="352"/>
        <end position="371"/>
    </location>
</feature>
<feature type="transmembrane region" description="Helical" evidence="5">
    <location>
        <begin position="261"/>
        <end position="294"/>
    </location>
</feature>
<comment type="caution">
    <text evidence="7">The sequence shown here is derived from an EMBL/GenBank/DDBJ whole genome shotgun (WGS) entry which is preliminary data.</text>
</comment>
<accession>M0MA80</accession>
<evidence type="ECO:0000256" key="5">
    <source>
        <dbReference type="SAM" id="Phobius"/>
    </source>
</evidence>
<feature type="transmembrane region" description="Helical" evidence="5">
    <location>
        <begin position="133"/>
        <end position="154"/>
    </location>
</feature>